<feature type="compositionally biased region" description="Basic and acidic residues" evidence="2">
    <location>
        <begin position="337"/>
        <end position="346"/>
    </location>
</feature>
<sequence length="908" mass="103083">MTELDLYSEIVAEDDAQRFEYSCSLDMPEHVRFLQSQCSLLEAEVEALNAHVSRLEKERLVLIATKDKIVDNFSRMGLACRREIEKLKSHIKILCAKYRIPEPKAVNKRNSGCDTQIDPANQNYYTDLVAYLHSDSPPINVNSGSDVASTNFISECDAITQTGSLKKDDIRSSKSSFRSYSLSPSSSSSMSSSSSSTQEQSSSHICLVNNEFTHDFTEPAVDDRQLVSHSLPVVSVNRKNLENYKHRDSFTRVHEKSCELKQNSTLSDCLLVNKQLHRSNKKSGNKYALVDNASKQLPIIDGCSLKYTRTTFGQSSDARCFHQKKKRKDNGINDVMNDPKEKTDTSEIRISSSRKVKEFSSPLNIKKCSSVGRSTVKDFLMVQYVLHPLSRLTHSKTNESCTGPDSFNRNHVSEHLLIAVESAIRLSRDHHSVRRLHDAANSIHYNRYSKYCCRNYQTHDEKSHLKSFDYSREPERRAEEVGCTLYTKRLRFKGDSINTDVGSTSGDSDDSVFGSIKGNSQLTSKASSTPNTSIPNSSNTVSNISIRDYSAQEIVHASNEQITNSVSQFNQSSNYFSRNDLFSSIKKRDVNLVLPELLKITPYVSQYQECVEQKSDSSPIRKIPFRAEDPFGIIKNNDSLSFCTGCHSHPRSNHSLTEQDYSKTFCGAKGNQEESKVSDKNDNDAGVSNSSFCVGRTHKRYSPRSSHTSRKTSRVASDSQVNQSINVRISKDLRNVSPYPEIEQRIWRYSQHYAKNDGYMNSGFVNSSLRASPRYGNHGPQYASPISRSPLPNCQSEHYNHHNLFRSSNSATKYYKRRELSNRDLVSGQYNRSSVSPNQPRRRIYHSVKPPNDHDSPIRRSERERISFRNRQSRVLTPVQNGNSYQRIGINPQKTSSPRFNSTHHHRF</sequence>
<feature type="region of interest" description="Disordered" evidence="2">
    <location>
        <begin position="671"/>
        <end position="720"/>
    </location>
</feature>
<feature type="coiled-coil region" evidence="1">
    <location>
        <begin position="31"/>
        <end position="58"/>
    </location>
</feature>
<feature type="compositionally biased region" description="Low complexity" evidence="2">
    <location>
        <begin position="527"/>
        <end position="541"/>
    </location>
</feature>
<feature type="compositionally biased region" description="Basic and acidic residues" evidence="2">
    <location>
        <begin position="851"/>
        <end position="867"/>
    </location>
</feature>
<organism evidence="3 4">
    <name type="scientific">Schistosoma japonicum</name>
    <name type="common">Blood fluke</name>
    <dbReference type="NCBI Taxonomy" id="6182"/>
    <lineage>
        <taxon>Eukaryota</taxon>
        <taxon>Metazoa</taxon>
        <taxon>Spiralia</taxon>
        <taxon>Lophotrochozoa</taxon>
        <taxon>Platyhelminthes</taxon>
        <taxon>Trematoda</taxon>
        <taxon>Digenea</taxon>
        <taxon>Strigeidida</taxon>
        <taxon>Schistosomatoidea</taxon>
        <taxon>Schistosomatidae</taxon>
        <taxon>Schistosoma</taxon>
    </lineage>
</organism>
<gene>
    <name evidence="3" type="ORF">EWB00_005497</name>
</gene>
<dbReference type="AlphaFoldDB" id="A0A4Z2D1S5"/>
<feature type="region of interest" description="Disordered" evidence="2">
    <location>
        <begin position="324"/>
        <end position="346"/>
    </location>
</feature>
<feature type="region of interest" description="Disordered" evidence="2">
    <location>
        <begin position="520"/>
        <end position="541"/>
    </location>
</feature>
<evidence type="ECO:0000256" key="1">
    <source>
        <dbReference type="SAM" id="Coils"/>
    </source>
</evidence>
<reference evidence="3 4" key="1">
    <citation type="submission" date="2019-03" db="EMBL/GenBank/DDBJ databases">
        <title>An improved genome assembly of the fluke Schistosoma japonicum.</title>
        <authorList>
            <person name="Hu W."/>
            <person name="Luo F."/>
            <person name="Yin M."/>
            <person name="Mo X."/>
            <person name="Sun C."/>
            <person name="Wu Q."/>
            <person name="Zhu B."/>
            <person name="Xiang M."/>
            <person name="Wang J."/>
            <person name="Wang Y."/>
            <person name="Zhang T."/>
            <person name="Xu B."/>
            <person name="Zheng H."/>
            <person name="Feng Z."/>
        </authorList>
    </citation>
    <scope>NUCLEOTIDE SEQUENCE [LARGE SCALE GENOMIC DNA]</scope>
    <source>
        <strain evidence="3">HuSjv2</strain>
        <tissue evidence="3">Worms</tissue>
    </source>
</reference>
<feature type="compositionally biased region" description="Polar residues" evidence="2">
    <location>
        <begin position="873"/>
        <end position="901"/>
    </location>
</feature>
<keyword evidence="4" id="KW-1185">Reference proteome</keyword>
<comment type="caution">
    <text evidence="3">The sequence shown here is derived from an EMBL/GenBank/DDBJ whole genome shotgun (WGS) entry which is preliminary data.</text>
</comment>
<feature type="compositionally biased region" description="Polar residues" evidence="2">
    <location>
        <begin position="784"/>
        <end position="797"/>
    </location>
</feature>
<dbReference type="OrthoDB" id="6260907at2759"/>
<evidence type="ECO:0000313" key="3">
    <source>
        <dbReference type="EMBL" id="TNN10338.1"/>
    </source>
</evidence>
<dbReference type="EMBL" id="SKCS01000362">
    <property type="protein sequence ID" value="TNN10338.1"/>
    <property type="molecule type" value="Genomic_DNA"/>
</dbReference>
<proteinExistence type="predicted"/>
<protein>
    <submittedName>
        <fullName evidence="3">Uncharacterized protein</fullName>
    </submittedName>
</protein>
<feature type="region of interest" description="Disordered" evidence="2">
    <location>
        <begin position="823"/>
        <end position="908"/>
    </location>
</feature>
<feature type="compositionally biased region" description="Basic and acidic residues" evidence="2">
    <location>
        <begin position="671"/>
        <end position="683"/>
    </location>
</feature>
<accession>A0A4Z2D1S5</accession>
<feature type="region of interest" description="Disordered" evidence="2">
    <location>
        <begin position="176"/>
        <end position="197"/>
    </location>
</feature>
<feature type="region of interest" description="Disordered" evidence="2">
    <location>
        <begin position="775"/>
        <end position="805"/>
    </location>
</feature>
<name>A0A4Z2D1S5_SCHJA</name>
<evidence type="ECO:0000313" key="4">
    <source>
        <dbReference type="Proteomes" id="UP000311919"/>
    </source>
</evidence>
<evidence type="ECO:0000256" key="2">
    <source>
        <dbReference type="SAM" id="MobiDB-lite"/>
    </source>
</evidence>
<feature type="compositionally biased region" description="Polar residues" evidence="2">
    <location>
        <begin position="828"/>
        <end position="839"/>
    </location>
</feature>
<feature type="compositionally biased region" description="Basic residues" evidence="2">
    <location>
        <begin position="696"/>
        <end position="713"/>
    </location>
</feature>
<keyword evidence="1" id="KW-0175">Coiled coil</keyword>
<dbReference type="Proteomes" id="UP000311919">
    <property type="component" value="Unassembled WGS sequence"/>
</dbReference>